<organism evidence="9 10">
    <name type="scientific">Aromatoleum bremense</name>
    <dbReference type="NCBI Taxonomy" id="76115"/>
    <lineage>
        <taxon>Bacteria</taxon>
        <taxon>Pseudomonadati</taxon>
        <taxon>Pseudomonadota</taxon>
        <taxon>Betaproteobacteria</taxon>
        <taxon>Rhodocyclales</taxon>
        <taxon>Rhodocyclaceae</taxon>
        <taxon>Aromatoleum</taxon>
    </lineage>
</organism>
<dbReference type="Pfam" id="PF02472">
    <property type="entry name" value="ExbD"/>
    <property type="match status" value="1"/>
</dbReference>
<evidence type="ECO:0000256" key="2">
    <source>
        <dbReference type="ARBA" id="ARBA00005811"/>
    </source>
</evidence>
<evidence type="ECO:0000256" key="4">
    <source>
        <dbReference type="ARBA" id="ARBA00022692"/>
    </source>
</evidence>
<evidence type="ECO:0000313" key="9">
    <source>
        <dbReference type="EMBL" id="NMG16897.1"/>
    </source>
</evidence>
<feature type="transmembrane region" description="Helical" evidence="8">
    <location>
        <begin position="20"/>
        <end position="41"/>
    </location>
</feature>
<gene>
    <name evidence="9" type="ORF">GPA24_15410</name>
</gene>
<dbReference type="Proteomes" id="UP000633943">
    <property type="component" value="Unassembled WGS sequence"/>
</dbReference>
<keyword evidence="4 7" id="KW-0812">Transmembrane</keyword>
<evidence type="ECO:0000256" key="3">
    <source>
        <dbReference type="ARBA" id="ARBA00022475"/>
    </source>
</evidence>
<comment type="subcellular location">
    <subcellularLocation>
        <location evidence="1">Cell membrane</location>
        <topology evidence="1">Single-pass membrane protein</topology>
    </subcellularLocation>
    <subcellularLocation>
        <location evidence="7">Cell membrane</location>
        <topology evidence="7">Single-pass type II membrane protein</topology>
    </subcellularLocation>
</comment>
<evidence type="ECO:0000313" key="10">
    <source>
        <dbReference type="Proteomes" id="UP000633943"/>
    </source>
</evidence>
<keyword evidence="7" id="KW-0813">Transport</keyword>
<dbReference type="Gene3D" id="3.30.420.270">
    <property type="match status" value="1"/>
</dbReference>
<keyword evidence="7" id="KW-0653">Protein transport</keyword>
<proteinExistence type="inferred from homology"/>
<evidence type="ECO:0000256" key="5">
    <source>
        <dbReference type="ARBA" id="ARBA00022989"/>
    </source>
</evidence>
<dbReference type="EMBL" id="WTVP01000051">
    <property type="protein sequence ID" value="NMG16897.1"/>
    <property type="molecule type" value="Genomic_DNA"/>
</dbReference>
<evidence type="ECO:0000256" key="7">
    <source>
        <dbReference type="RuleBase" id="RU003879"/>
    </source>
</evidence>
<keyword evidence="5 8" id="KW-1133">Transmembrane helix</keyword>
<keyword evidence="3" id="KW-1003">Cell membrane</keyword>
<dbReference type="InterPro" id="IPR003400">
    <property type="entry name" value="ExbD"/>
</dbReference>
<accession>A0ABX1NZ11</accession>
<sequence length="153" mass="16107">MGLGTLGSGGAGRPMAEINIIPLVDVMLVLLVVFIVTAPLLTHAVKLELPQASSRPNVAPAEHIEIAVQRDGQMHWNGEAVSRAELERRAWQLAERAADTEIHLKGDAAVPYGEMAWTLSALARRGLTRVGFVTDPGEAVAPDRGAGGAGAFP</sequence>
<comment type="similarity">
    <text evidence="2 7">Belongs to the ExbD/TolR family.</text>
</comment>
<keyword evidence="10" id="KW-1185">Reference proteome</keyword>
<dbReference type="PANTHER" id="PTHR30558:SF7">
    <property type="entry name" value="TOL-PAL SYSTEM PROTEIN TOLR"/>
    <property type="match status" value="1"/>
</dbReference>
<comment type="caution">
    <text evidence="9">The sequence shown here is derived from an EMBL/GenBank/DDBJ whole genome shotgun (WGS) entry which is preliminary data.</text>
</comment>
<reference evidence="9 10" key="1">
    <citation type="submission" date="2019-12" db="EMBL/GenBank/DDBJ databases">
        <title>Comparative genomics gives insights into the taxonomy of the Azoarcus-Aromatoleum group and reveals separate origins of nif in the plant-associated Azoarcus and non-plant-associated Aromatoleum sub-groups.</title>
        <authorList>
            <person name="Lafos M."/>
            <person name="Maluk M."/>
            <person name="Batista M."/>
            <person name="Junghare M."/>
            <person name="Carmona M."/>
            <person name="Faoro H."/>
            <person name="Cruz L.M."/>
            <person name="Battistoni F."/>
            <person name="De Souza E."/>
            <person name="Pedrosa F."/>
            <person name="Chen W.-M."/>
            <person name="Poole P.S."/>
            <person name="Dixon R.A."/>
            <person name="James E.K."/>
        </authorList>
    </citation>
    <scope>NUCLEOTIDE SEQUENCE [LARGE SCALE GENOMIC DNA]</scope>
    <source>
        <strain evidence="9 10">PbN1</strain>
    </source>
</reference>
<evidence type="ECO:0000256" key="6">
    <source>
        <dbReference type="ARBA" id="ARBA00023136"/>
    </source>
</evidence>
<evidence type="ECO:0000256" key="8">
    <source>
        <dbReference type="SAM" id="Phobius"/>
    </source>
</evidence>
<name>A0ABX1NZ11_9RHOO</name>
<keyword evidence="6 8" id="KW-0472">Membrane</keyword>
<dbReference type="PANTHER" id="PTHR30558">
    <property type="entry name" value="EXBD MEMBRANE COMPONENT OF PMF-DRIVEN MACROMOLECULE IMPORT SYSTEM"/>
    <property type="match status" value="1"/>
</dbReference>
<evidence type="ECO:0000256" key="1">
    <source>
        <dbReference type="ARBA" id="ARBA00004162"/>
    </source>
</evidence>
<protein>
    <submittedName>
        <fullName evidence="9">Biopolymer transporter ExbD</fullName>
    </submittedName>
</protein>